<reference evidence="3 4" key="1">
    <citation type="journal article" date="2006" name="Nature">
        <title>Insights from the genome of the biotrophic fungal plant pathogen Ustilago maydis.</title>
        <authorList>
            <person name="Kamper J."/>
            <person name="Kahmann R."/>
            <person name="Bolker M."/>
            <person name="Ma L.J."/>
            <person name="Brefort T."/>
            <person name="Saville B.J."/>
            <person name="Banuett F."/>
            <person name="Kronstad J.W."/>
            <person name="Gold S.E."/>
            <person name="Muller O."/>
            <person name="Perlin M.H."/>
            <person name="Wosten H.A."/>
            <person name="de Vries R."/>
            <person name="Ruiz-Herrera J."/>
            <person name="Reynaga-Pena C.G."/>
            <person name="Snetselaar K."/>
            <person name="McCann M."/>
            <person name="Perez-Martin J."/>
            <person name="Feldbrugge M."/>
            <person name="Basse C.W."/>
            <person name="Steinberg G."/>
            <person name="Ibeas J.I."/>
            <person name="Holloman W."/>
            <person name="Guzman P."/>
            <person name="Farman M."/>
            <person name="Stajich J.E."/>
            <person name="Sentandreu R."/>
            <person name="Gonzalez-Prieto J.M."/>
            <person name="Kennell J.C."/>
            <person name="Molina L."/>
            <person name="Schirawski J."/>
            <person name="Mendoza-Mendoza A."/>
            <person name="Greilinger D."/>
            <person name="Munch K."/>
            <person name="Rossel N."/>
            <person name="Scherer M."/>
            <person name="Vranes M."/>
            <person name="Ladendorf O."/>
            <person name="Vincon V."/>
            <person name="Fuchs U."/>
            <person name="Sandrock B."/>
            <person name="Meng S."/>
            <person name="Ho E.C."/>
            <person name="Cahill M.J."/>
            <person name="Boyce K.J."/>
            <person name="Klose J."/>
            <person name="Klosterman S.J."/>
            <person name="Deelstra H.J."/>
            <person name="Ortiz-Castellanos L."/>
            <person name="Li W."/>
            <person name="Sanchez-Alonso P."/>
            <person name="Schreier P.H."/>
            <person name="Hauser-Hahn I."/>
            <person name="Vaupel M."/>
            <person name="Koopmann E."/>
            <person name="Friedrich G."/>
            <person name="Voss H."/>
            <person name="Schluter T."/>
            <person name="Margolis J."/>
            <person name="Platt D."/>
            <person name="Swimmer C."/>
            <person name="Gnirke A."/>
            <person name="Chen F."/>
            <person name="Vysotskaia V."/>
            <person name="Mannhaupt G."/>
            <person name="Guldener U."/>
            <person name="Munsterkotter M."/>
            <person name="Haase D."/>
            <person name="Oesterheld M."/>
            <person name="Mewes H.W."/>
            <person name="Mauceli E.W."/>
            <person name="DeCaprio D."/>
            <person name="Wade C.M."/>
            <person name="Butler J."/>
            <person name="Young S."/>
            <person name="Jaffe D.B."/>
            <person name="Calvo S."/>
            <person name="Nusbaum C."/>
            <person name="Galagan J."/>
            <person name="Birren B.W."/>
        </authorList>
    </citation>
    <scope>NUCLEOTIDE SEQUENCE [LARGE SCALE GENOMIC DNA]</scope>
    <source>
        <strain evidence="4">DSM 14603 / FGSC 9021 / UM521</strain>
    </source>
</reference>
<feature type="compositionally biased region" description="Pro residues" evidence="1">
    <location>
        <begin position="210"/>
        <end position="219"/>
    </location>
</feature>
<dbReference type="Proteomes" id="UP000000561">
    <property type="component" value="Chromosome 17"/>
</dbReference>
<evidence type="ECO:0000259" key="2">
    <source>
        <dbReference type="PROSITE" id="PS50033"/>
    </source>
</evidence>
<dbReference type="Pfam" id="PF00789">
    <property type="entry name" value="UBX"/>
    <property type="match status" value="1"/>
</dbReference>
<dbReference type="InterPro" id="IPR001012">
    <property type="entry name" value="UBX_dom"/>
</dbReference>
<dbReference type="EMBL" id="CM003156">
    <property type="protein sequence ID" value="KIS66649.1"/>
    <property type="molecule type" value="Genomic_DNA"/>
</dbReference>
<dbReference type="PANTHER" id="PTHR46467:SF1">
    <property type="entry name" value="TETHER CONTAINING UBX DOMAIN FOR GLUT4"/>
    <property type="match status" value="1"/>
</dbReference>
<feature type="compositionally biased region" description="Polar residues" evidence="1">
    <location>
        <begin position="251"/>
        <end position="261"/>
    </location>
</feature>
<feature type="compositionally biased region" description="Polar residues" evidence="1">
    <location>
        <begin position="225"/>
        <end position="237"/>
    </location>
</feature>
<accession>A0A0D1DQF9</accession>
<feature type="domain" description="UBX" evidence="2">
    <location>
        <begin position="100"/>
        <end position="183"/>
    </location>
</feature>
<dbReference type="OrthoDB" id="440781at2759"/>
<dbReference type="PANTHER" id="PTHR46467">
    <property type="entry name" value="TETHER CONTAINING UBX DOMAIN FOR GLUT4"/>
    <property type="match status" value="1"/>
</dbReference>
<dbReference type="RefSeq" id="XP_011391776.1">
    <property type="nucleotide sequence ID" value="XM_011393474.1"/>
</dbReference>
<evidence type="ECO:0000313" key="4">
    <source>
        <dbReference type="Proteomes" id="UP000000561"/>
    </source>
</evidence>
<dbReference type="Gene3D" id="3.10.20.90">
    <property type="entry name" value="Phosphatidylinositol 3-kinase Catalytic Subunit, Chain A, domain 1"/>
    <property type="match status" value="1"/>
</dbReference>
<dbReference type="KEGG" id="uma:UMAG_12280"/>
<organism evidence="3 4">
    <name type="scientific">Mycosarcoma maydis</name>
    <name type="common">Corn smut fungus</name>
    <name type="synonym">Ustilago maydis</name>
    <dbReference type="NCBI Taxonomy" id="5270"/>
    <lineage>
        <taxon>Eukaryota</taxon>
        <taxon>Fungi</taxon>
        <taxon>Dikarya</taxon>
        <taxon>Basidiomycota</taxon>
        <taxon>Ustilaginomycotina</taxon>
        <taxon>Ustilaginomycetes</taxon>
        <taxon>Ustilaginales</taxon>
        <taxon>Ustilaginaceae</taxon>
        <taxon>Mycosarcoma</taxon>
    </lineage>
</organism>
<feature type="region of interest" description="Disordered" evidence="1">
    <location>
        <begin position="204"/>
        <end position="261"/>
    </location>
</feature>
<dbReference type="InterPro" id="IPR029071">
    <property type="entry name" value="Ubiquitin-like_domsf"/>
</dbReference>
<dbReference type="SUPFAM" id="SSF54236">
    <property type="entry name" value="Ubiquitin-like"/>
    <property type="match status" value="1"/>
</dbReference>
<dbReference type="eggNOG" id="KOG2699">
    <property type="taxonomic scope" value="Eukaryota"/>
</dbReference>
<dbReference type="AlphaFoldDB" id="A0A0D1DQF9"/>
<keyword evidence="4" id="KW-1185">Reference proteome</keyword>
<evidence type="ECO:0000313" key="3">
    <source>
        <dbReference type="EMBL" id="KIS66649.1"/>
    </source>
</evidence>
<proteinExistence type="predicted"/>
<dbReference type="PROSITE" id="PS50033">
    <property type="entry name" value="UBX"/>
    <property type="match status" value="1"/>
</dbReference>
<dbReference type="GeneID" id="23568026"/>
<dbReference type="STRING" id="237631.A0A0D1DQF9"/>
<protein>
    <recommendedName>
        <fullName evidence="2">UBX domain-containing protein</fullName>
    </recommendedName>
</protein>
<name>A0A0D1DQF9_MYCMD</name>
<gene>
    <name evidence="3" type="ORF">UMAG_12280</name>
</gene>
<sequence>MTCTNQDTVHASASTTSSNVAFAGGREIRVFLPPTSSTSSNTLTLYPAPSEDDLKPTAAELSHAFRSSPLLRAGPDAPLLTRALREREESRLGLNSSRNRTYASIRIRIRFSDRTMIESTFSETDTIDAVYAVLLDSLDETVKHKGVVIYTSPPRIEYKKSDPSLKRKTLRDLGLIPSAVVNLKWDDPHLNSNALPAPLRSDLTSAAQPLPLPSSPTSPPSTQLNPHSNSNSTSVHTPPSKPVPKWLKNIVSKSSIRPTLQ</sequence>
<dbReference type="VEuPathDB" id="FungiDB:UMAG_12280"/>
<evidence type="ECO:0000256" key="1">
    <source>
        <dbReference type="SAM" id="MobiDB-lite"/>
    </source>
</evidence>
<dbReference type="InParanoid" id="A0A0D1DQF9"/>